<keyword evidence="2" id="KW-0378">Hydrolase</keyword>
<reference evidence="4 5" key="1">
    <citation type="submission" date="2020-03" db="EMBL/GenBank/DDBJ databases">
        <title>Genome sequence of strain Massilia sp. TW-1.</title>
        <authorList>
            <person name="Chaudhary D.K."/>
        </authorList>
    </citation>
    <scope>NUCLEOTIDE SEQUENCE [LARGE SCALE GENOMIC DNA]</scope>
    <source>
        <strain evidence="4 5">TW-1</strain>
    </source>
</reference>
<dbReference type="RefSeq" id="WP_166864864.1">
    <property type="nucleotide sequence ID" value="NZ_JAAQOM010000026.1"/>
</dbReference>
<evidence type="ECO:0000259" key="3">
    <source>
        <dbReference type="Pfam" id="PF13472"/>
    </source>
</evidence>
<organism evidence="4 5">
    <name type="scientific">Telluria antibiotica</name>
    <dbReference type="NCBI Taxonomy" id="2717319"/>
    <lineage>
        <taxon>Bacteria</taxon>
        <taxon>Pseudomonadati</taxon>
        <taxon>Pseudomonadota</taxon>
        <taxon>Betaproteobacteria</taxon>
        <taxon>Burkholderiales</taxon>
        <taxon>Oxalobacteraceae</taxon>
        <taxon>Telluria group</taxon>
        <taxon>Telluria</taxon>
    </lineage>
</organism>
<dbReference type="InterPro" id="IPR036514">
    <property type="entry name" value="SGNH_hydro_sf"/>
</dbReference>
<protein>
    <recommendedName>
        <fullName evidence="3">SGNH hydrolase-type esterase domain-containing protein</fullName>
    </recommendedName>
</protein>
<comment type="caution">
    <text evidence="4">The sequence shown here is derived from an EMBL/GenBank/DDBJ whole genome shotgun (WGS) entry which is preliminary data.</text>
</comment>
<feature type="domain" description="SGNH hydrolase-type esterase" evidence="3">
    <location>
        <begin position="56"/>
        <end position="275"/>
    </location>
</feature>
<sequence length="699" mass="73568">MKRLFIRLGGTLTLSAGLIACGGGGGGGSTSESPKFLAMAESSVTTTVASPVIHMLGDSTMTMYTEDRRPQMGWGEAMPQFFDSTVKVNNWALGGRSSRSFYYEATRWPAILPKINAGDYVIVQFAHNDQKSGSDYATYGTYAFCSDGTTDGEACVGRPDKVDPTVDISEHSYYQWLKKYVQQIRARGANPILMSPIVRKYFSGTTITPTGQHNVGIIGGETYARGDYVAAMKALAVKYSVPFVDITAETKKIVESYGDAAATANLYIAADSTHPQVLFANLIAKRAVEGMKNLNILNDHMVPVTSLIASPGTLDFSTRYVGMPTTKSVTLSAFDLAPSSGTVTATAPANFALSLDNINWTQSVSIPFANGAFIQPLAVRFTPGEAKSYGGNVSFTVGNVPLTTTLAVQGTGISAAGGIASYASWFTAGASLSPITDGLVTGSNASVNGLIAQTSKVIAVDGQDTTVARYVADSPVRNDNQYLQFAVSPGSGTFTVDTISAYLTSSGGSTVVADIEYSLNPDFSGSTRLNAAPLKFVKDTFTARLVYPVVVQVPSGGTLYVRVFPWNTAGTLGKMLAVYGVKVSGSAKNPEPTFVDGTSGFSLLRSGLTWNRITNKYTASITLTNTSGTTLTGPFQLAFNHLTAGVTIDNASGMHDGAPYITAASASLAPGASLTVPIIYSNPNKVAIAYTNSIYIGTF</sequence>
<dbReference type="PANTHER" id="PTHR43695:SF1">
    <property type="entry name" value="RHAMNOGALACTURONAN ACETYLESTERASE"/>
    <property type="match status" value="1"/>
</dbReference>
<name>A0ABX0PJU8_9BURK</name>
<evidence type="ECO:0000313" key="4">
    <source>
        <dbReference type="EMBL" id="NIA57726.1"/>
    </source>
</evidence>
<evidence type="ECO:0000256" key="2">
    <source>
        <dbReference type="ARBA" id="ARBA00022801"/>
    </source>
</evidence>
<dbReference type="InterPro" id="IPR013783">
    <property type="entry name" value="Ig-like_fold"/>
</dbReference>
<dbReference type="Gene3D" id="2.60.40.10">
    <property type="entry name" value="Immunoglobulins"/>
    <property type="match status" value="1"/>
</dbReference>
<dbReference type="PROSITE" id="PS51257">
    <property type="entry name" value="PROKAR_LIPOPROTEIN"/>
    <property type="match status" value="1"/>
</dbReference>
<dbReference type="PANTHER" id="PTHR43695">
    <property type="entry name" value="PUTATIVE (AFU_ORTHOLOGUE AFUA_2G17250)-RELATED"/>
    <property type="match status" value="1"/>
</dbReference>
<accession>A0ABX0PJU8</accession>
<gene>
    <name evidence="4" type="ORF">HAV22_29280</name>
</gene>
<keyword evidence="5" id="KW-1185">Reference proteome</keyword>
<dbReference type="InterPro" id="IPR037459">
    <property type="entry name" value="RhgT-like"/>
</dbReference>
<dbReference type="Proteomes" id="UP000716322">
    <property type="component" value="Unassembled WGS sequence"/>
</dbReference>
<dbReference type="InterPro" id="IPR013830">
    <property type="entry name" value="SGNH_hydro"/>
</dbReference>
<proteinExistence type="inferred from homology"/>
<dbReference type="Pfam" id="PF13472">
    <property type="entry name" value="Lipase_GDSL_2"/>
    <property type="match status" value="1"/>
</dbReference>
<dbReference type="Gene3D" id="3.40.50.1110">
    <property type="entry name" value="SGNH hydrolase"/>
    <property type="match status" value="1"/>
</dbReference>
<dbReference type="SUPFAM" id="SSF52266">
    <property type="entry name" value="SGNH hydrolase"/>
    <property type="match status" value="1"/>
</dbReference>
<dbReference type="EMBL" id="JAAQOM010000026">
    <property type="protein sequence ID" value="NIA57726.1"/>
    <property type="molecule type" value="Genomic_DNA"/>
</dbReference>
<evidence type="ECO:0000313" key="5">
    <source>
        <dbReference type="Proteomes" id="UP000716322"/>
    </source>
</evidence>
<comment type="similarity">
    <text evidence="1">Belongs to the 'GDSL' lipolytic enzyme family.</text>
</comment>
<evidence type="ECO:0000256" key="1">
    <source>
        <dbReference type="ARBA" id="ARBA00008668"/>
    </source>
</evidence>